<dbReference type="RefSeq" id="WP_169225579.1">
    <property type="nucleotide sequence ID" value="NZ_JABBGC010000001.1"/>
</dbReference>
<dbReference type="AlphaFoldDB" id="A0A848GJ19"/>
<name>A0A848GJ19_9BACT</name>
<evidence type="ECO:0000256" key="1">
    <source>
        <dbReference type="SAM" id="Phobius"/>
    </source>
</evidence>
<reference evidence="2 3" key="1">
    <citation type="submission" date="2020-04" db="EMBL/GenBank/DDBJ databases">
        <title>Chitinophaga sp. G-6-1-13 sp. nov., isolated from soil.</title>
        <authorList>
            <person name="Dahal R.H."/>
            <person name="Chaudhary D.K."/>
        </authorList>
    </citation>
    <scope>NUCLEOTIDE SEQUENCE [LARGE SCALE GENOMIC DNA]</scope>
    <source>
        <strain evidence="2 3">G-6-1-13</strain>
    </source>
</reference>
<keyword evidence="1" id="KW-0472">Membrane</keyword>
<gene>
    <name evidence="2" type="ORF">HHL17_15410</name>
</gene>
<keyword evidence="3" id="KW-1185">Reference proteome</keyword>
<evidence type="ECO:0000313" key="2">
    <source>
        <dbReference type="EMBL" id="NML38595.1"/>
    </source>
</evidence>
<comment type="caution">
    <text evidence="2">The sequence shown here is derived from an EMBL/GenBank/DDBJ whole genome shotgun (WGS) entry which is preliminary data.</text>
</comment>
<dbReference type="Proteomes" id="UP000583266">
    <property type="component" value="Unassembled WGS sequence"/>
</dbReference>
<proteinExistence type="predicted"/>
<dbReference type="EMBL" id="JABBGC010000001">
    <property type="protein sequence ID" value="NML38595.1"/>
    <property type="molecule type" value="Genomic_DNA"/>
</dbReference>
<keyword evidence="1" id="KW-1133">Transmembrane helix</keyword>
<protein>
    <submittedName>
        <fullName evidence="2">Uncharacterized protein</fullName>
    </submittedName>
</protein>
<organism evidence="2 3">
    <name type="scientific">Chitinophaga fulva</name>
    <dbReference type="NCBI Taxonomy" id="2728842"/>
    <lineage>
        <taxon>Bacteria</taxon>
        <taxon>Pseudomonadati</taxon>
        <taxon>Bacteroidota</taxon>
        <taxon>Chitinophagia</taxon>
        <taxon>Chitinophagales</taxon>
        <taxon>Chitinophagaceae</taxon>
        <taxon>Chitinophaga</taxon>
    </lineage>
</organism>
<feature type="transmembrane region" description="Helical" evidence="1">
    <location>
        <begin position="38"/>
        <end position="61"/>
    </location>
</feature>
<keyword evidence="1" id="KW-0812">Transmembrane</keyword>
<accession>A0A848GJ19</accession>
<evidence type="ECO:0000313" key="3">
    <source>
        <dbReference type="Proteomes" id="UP000583266"/>
    </source>
</evidence>
<sequence>MRPFFSQEGFPQRRKTAKRAKIFSGFISKQRRGDQNQASAPLFALPADIALCAFYCFAPLWHEKKFHIVVY</sequence>